<dbReference type="EMBL" id="OU963866">
    <property type="protein sequence ID" value="CAH0389900.1"/>
    <property type="molecule type" value="Genomic_DNA"/>
</dbReference>
<evidence type="ECO:0000256" key="6">
    <source>
        <dbReference type="ARBA" id="ARBA00022824"/>
    </source>
</evidence>
<keyword evidence="5 12" id="KW-0812">Transmembrane</keyword>
<sequence>MIFAKCYLLILGLVCGAYSYKILVYYPTPSYSHQRAILALTERLVKDGHELFVISPNAVPGLSHHENYTFVDLSYSYKYFSEGDTDDAVNLQRPWSKWELPKVFEPSYELTKNQLRTDNFLRFKQFVRSNHIKFDLVIGESFYTPYTCGLTRILTGAAPIITMITLTADYSSEDNLGSITHLSYVPSHFDHYGYTSRMTLWQKIENWFSDYYLVSGFKERMESAARSYFSETHGSESEKLLDGCWKNISLALVTSNPLYFYPRALGPNVIEVGPLHIKSPQKLPKNLQTWLDGAEKGAIYFSLGSNMKSKSLAGDVRANFLKFFKELPPGYRVLWKWELDGEIPGQSENILAQKWFPQDSVLAHPNVKVFIMQGGVQSFQEAVHFGVPIIGIPWYGDQYINTAKMVDAEIGVRLLPKELHSYDKIKSALNTVLYDGKYLTNMKRHSRISHDFTSRGMDQAVFWVNHVAKHGGASHLRPATADTTLFQYFCLDILSVIIVFSFSVLLTLYYLCKAAFSFALCKLESKLKSSERRAGSFSHKNK</sequence>
<dbReference type="PANTHER" id="PTHR48043">
    <property type="entry name" value="EG:EG0003.4 PROTEIN-RELATED"/>
    <property type="match status" value="1"/>
</dbReference>
<evidence type="ECO:0000256" key="3">
    <source>
        <dbReference type="ARBA" id="ARBA00022676"/>
    </source>
</evidence>
<dbReference type="PROSITE" id="PS00375">
    <property type="entry name" value="UDPGT"/>
    <property type="match status" value="1"/>
</dbReference>
<dbReference type="InterPro" id="IPR050271">
    <property type="entry name" value="UDP-glycosyltransferase"/>
</dbReference>
<keyword evidence="9" id="KW-0325">Glycoprotein</keyword>
<accession>A0A9P0F6E6</accession>
<dbReference type="SUPFAM" id="SSF53756">
    <property type="entry name" value="UDP-Glycosyltransferase/glycogen phosphorylase"/>
    <property type="match status" value="1"/>
</dbReference>
<evidence type="ECO:0000256" key="11">
    <source>
        <dbReference type="RuleBase" id="RU003718"/>
    </source>
</evidence>
<dbReference type="Pfam" id="PF00201">
    <property type="entry name" value="UDPGT"/>
    <property type="match status" value="1"/>
</dbReference>
<keyword evidence="4 11" id="KW-0808">Transferase</keyword>
<comment type="similarity">
    <text evidence="2 11">Belongs to the UDP-glycosyltransferase family.</text>
</comment>
<evidence type="ECO:0000256" key="10">
    <source>
        <dbReference type="ARBA" id="ARBA00046288"/>
    </source>
</evidence>
<proteinExistence type="inferred from homology"/>
<dbReference type="PANTHER" id="PTHR48043:SF159">
    <property type="entry name" value="EG:EG0003.4 PROTEIN-RELATED"/>
    <property type="match status" value="1"/>
</dbReference>
<evidence type="ECO:0000256" key="12">
    <source>
        <dbReference type="SAM" id="Phobius"/>
    </source>
</evidence>
<evidence type="ECO:0008006" key="15">
    <source>
        <dbReference type="Google" id="ProtNLM"/>
    </source>
</evidence>
<dbReference type="Gene3D" id="3.40.50.2000">
    <property type="entry name" value="Glycogen Phosphorylase B"/>
    <property type="match status" value="1"/>
</dbReference>
<gene>
    <name evidence="13" type="ORF">BEMITA_LOCUS8677</name>
</gene>
<dbReference type="Proteomes" id="UP001152759">
    <property type="component" value="Chromosome 5"/>
</dbReference>
<evidence type="ECO:0000256" key="1">
    <source>
        <dbReference type="ARBA" id="ARBA00004240"/>
    </source>
</evidence>
<keyword evidence="3 11" id="KW-0328">Glycosyltransferase</keyword>
<keyword evidence="8 12" id="KW-0472">Membrane</keyword>
<feature type="transmembrane region" description="Helical" evidence="12">
    <location>
        <begin position="485"/>
        <end position="512"/>
    </location>
</feature>
<dbReference type="FunFam" id="3.40.50.2000:FF:000050">
    <property type="entry name" value="UDP-glucuronosyltransferase"/>
    <property type="match status" value="1"/>
</dbReference>
<reference evidence="13" key="1">
    <citation type="submission" date="2021-12" db="EMBL/GenBank/DDBJ databases">
        <authorList>
            <person name="King R."/>
        </authorList>
    </citation>
    <scope>NUCLEOTIDE SEQUENCE</scope>
</reference>
<keyword evidence="7 12" id="KW-1133">Transmembrane helix</keyword>
<comment type="subcellular location">
    <subcellularLocation>
        <location evidence="10">Endomembrane system</location>
        <topology evidence="10">Single-pass type I membrane protein</topology>
    </subcellularLocation>
    <subcellularLocation>
        <location evidence="1">Endoplasmic reticulum</location>
    </subcellularLocation>
</comment>
<evidence type="ECO:0000313" key="13">
    <source>
        <dbReference type="EMBL" id="CAH0389900.1"/>
    </source>
</evidence>
<keyword evidence="14" id="KW-1185">Reference proteome</keyword>
<evidence type="ECO:0000256" key="4">
    <source>
        <dbReference type="ARBA" id="ARBA00022679"/>
    </source>
</evidence>
<evidence type="ECO:0000256" key="8">
    <source>
        <dbReference type="ARBA" id="ARBA00023136"/>
    </source>
</evidence>
<evidence type="ECO:0000313" key="14">
    <source>
        <dbReference type="Proteomes" id="UP001152759"/>
    </source>
</evidence>
<evidence type="ECO:0000256" key="2">
    <source>
        <dbReference type="ARBA" id="ARBA00009995"/>
    </source>
</evidence>
<keyword evidence="6" id="KW-0256">Endoplasmic reticulum</keyword>
<evidence type="ECO:0000256" key="9">
    <source>
        <dbReference type="ARBA" id="ARBA00023180"/>
    </source>
</evidence>
<evidence type="ECO:0000256" key="7">
    <source>
        <dbReference type="ARBA" id="ARBA00022989"/>
    </source>
</evidence>
<protein>
    <recommendedName>
        <fullName evidence="15">UDP-glucuronosyltransferase</fullName>
    </recommendedName>
</protein>
<name>A0A9P0F6E6_BEMTA</name>
<dbReference type="GO" id="GO:0008194">
    <property type="term" value="F:UDP-glycosyltransferase activity"/>
    <property type="evidence" value="ECO:0007669"/>
    <property type="project" value="InterPro"/>
</dbReference>
<dbReference type="GO" id="GO:0005783">
    <property type="term" value="C:endoplasmic reticulum"/>
    <property type="evidence" value="ECO:0007669"/>
    <property type="project" value="UniProtKB-SubCell"/>
</dbReference>
<dbReference type="KEGG" id="btab:109034534"/>
<dbReference type="AlphaFoldDB" id="A0A9P0F6E6"/>
<dbReference type="InterPro" id="IPR002213">
    <property type="entry name" value="UDP_glucos_trans"/>
</dbReference>
<dbReference type="CDD" id="cd03784">
    <property type="entry name" value="GT1_Gtf-like"/>
    <property type="match status" value="1"/>
</dbReference>
<evidence type="ECO:0000256" key="5">
    <source>
        <dbReference type="ARBA" id="ARBA00022692"/>
    </source>
</evidence>
<organism evidence="13 14">
    <name type="scientific">Bemisia tabaci</name>
    <name type="common">Sweetpotato whitefly</name>
    <name type="synonym">Aleurodes tabaci</name>
    <dbReference type="NCBI Taxonomy" id="7038"/>
    <lineage>
        <taxon>Eukaryota</taxon>
        <taxon>Metazoa</taxon>
        <taxon>Ecdysozoa</taxon>
        <taxon>Arthropoda</taxon>
        <taxon>Hexapoda</taxon>
        <taxon>Insecta</taxon>
        <taxon>Pterygota</taxon>
        <taxon>Neoptera</taxon>
        <taxon>Paraneoptera</taxon>
        <taxon>Hemiptera</taxon>
        <taxon>Sternorrhyncha</taxon>
        <taxon>Aleyrodoidea</taxon>
        <taxon>Aleyrodidae</taxon>
        <taxon>Aleyrodinae</taxon>
        <taxon>Bemisia</taxon>
    </lineage>
</organism>
<dbReference type="InterPro" id="IPR035595">
    <property type="entry name" value="UDP_glycos_trans_CS"/>
</dbReference>